<dbReference type="EMBL" id="CP144053">
    <property type="protein sequence ID" value="WWD17275.1"/>
    <property type="molecule type" value="Genomic_DNA"/>
</dbReference>
<proteinExistence type="predicted"/>
<name>A0AAJ8MV76_9TREE</name>
<dbReference type="AlphaFoldDB" id="A0AAJ8MV76"/>
<organism evidence="2 3">
    <name type="scientific">Kwoniella shandongensis</name>
    <dbReference type="NCBI Taxonomy" id="1734106"/>
    <lineage>
        <taxon>Eukaryota</taxon>
        <taxon>Fungi</taxon>
        <taxon>Dikarya</taxon>
        <taxon>Basidiomycota</taxon>
        <taxon>Agaricomycotina</taxon>
        <taxon>Tremellomycetes</taxon>
        <taxon>Tremellales</taxon>
        <taxon>Cryptococcaceae</taxon>
        <taxon>Kwoniella</taxon>
    </lineage>
</organism>
<protein>
    <submittedName>
        <fullName evidence="2">Uncharacterized protein</fullName>
    </submittedName>
</protein>
<dbReference type="GeneID" id="43586463"/>
<feature type="region of interest" description="Disordered" evidence="1">
    <location>
        <begin position="41"/>
        <end position="143"/>
    </location>
</feature>
<reference evidence="2" key="1">
    <citation type="submission" date="2017-08" db="EMBL/GenBank/DDBJ databases">
        <authorList>
            <person name="Cuomo C."/>
            <person name="Billmyre B."/>
            <person name="Heitman J."/>
        </authorList>
    </citation>
    <scope>NUCLEOTIDE SEQUENCE</scope>
    <source>
        <strain evidence="2">CBS 12478</strain>
    </source>
</reference>
<evidence type="ECO:0000313" key="3">
    <source>
        <dbReference type="Proteomes" id="UP000322225"/>
    </source>
</evidence>
<dbReference type="KEGG" id="ksn:43586463"/>
<reference evidence="2" key="2">
    <citation type="submission" date="2024-01" db="EMBL/GenBank/DDBJ databases">
        <title>Comparative genomics of Cryptococcus and Kwoniella reveals pathogenesis evolution and contrasting modes of karyotype evolution via chromosome fusion or intercentromeric recombination.</title>
        <authorList>
            <person name="Coelho M.A."/>
            <person name="David-Palma M."/>
            <person name="Shea T."/>
            <person name="Bowers K."/>
            <person name="McGinley-Smith S."/>
            <person name="Mohammad A.W."/>
            <person name="Gnirke A."/>
            <person name="Yurkov A.M."/>
            <person name="Nowrousian M."/>
            <person name="Sun S."/>
            <person name="Cuomo C.A."/>
            <person name="Heitman J."/>
        </authorList>
    </citation>
    <scope>NUCLEOTIDE SEQUENCE</scope>
    <source>
        <strain evidence="2">CBS 12478</strain>
    </source>
</reference>
<keyword evidence="3" id="KW-1185">Reference proteome</keyword>
<dbReference type="Proteomes" id="UP000322225">
    <property type="component" value="Chromosome 3"/>
</dbReference>
<feature type="compositionally biased region" description="Low complexity" evidence="1">
    <location>
        <begin position="97"/>
        <end position="123"/>
    </location>
</feature>
<gene>
    <name evidence="2" type="ORF">CI109_101715</name>
</gene>
<feature type="compositionally biased region" description="Low complexity" evidence="1">
    <location>
        <begin position="71"/>
        <end position="81"/>
    </location>
</feature>
<dbReference type="RefSeq" id="XP_031863289.2">
    <property type="nucleotide sequence ID" value="XM_032002352.2"/>
</dbReference>
<accession>A0AAJ8MV76</accession>
<sequence>MSTMTARPSTPFPHTHVLTHGHHGSYFSLTSPHAYTSQPIHFHMPALPSPTPPSLLKRQSSSGSNYIRHASVSSSSSSSNSRTPTSPRLIAPTPQRASSTRSSISSASLASPPMPTTPTLASPIAPPPSTPFSLPPPAYPKSTSPVEFRYDPYSTTLFSGEEIASLPTSSYLDERPVRPKLKRRDTPRPKTTTLGSLRMSGLVMDSEESIEEEEEERRVLRSVIDGGSWVILG</sequence>
<feature type="compositionally biased region" description="Pro residues" evidence="1">
    <location>
        <begin position="124"/>
        <end position="139"/>
    </location>
</feature>
<evidence type="ECO:0000256" key="1">
    <source>
        <dbReference type="SAM" id="MobiDB-lite"/>
    </source>
</evidence>
<feature type="region of interest" description="Disordered" evidence="1">
    <location>
        <begin position="174"/>
        <end position="213"/>
    </location>
</feature>
<evidence type="ECO:0000313" key="2">
    <source>
        <dbReference type="EMBL" id="WWD17275.1"/>
    </source>
</evidence>